<evidence type="ECO:0000256" key="6">
    <source>
        <dbReference type="ARBA" id="ARBA00023315"/>
    </source>
</evidence>
<keyword evidence="6 8" id="KW-0012">Acyltransferase</keyword>
<keyword evidence="7" id="KW-0812">Transmembrane</keyword>
<evidence type="ECO:0000313" key="8">
    <source>
        <dbReference type="EMBL" id="BBP44869.1"/>
    </source>
</evidence>
<sequence>MRMAISQKFPSVRKIGESIVAWFVIGFLNISAWLPFTWLQGLGRFFGGLMARFNSHSRFLVRCNLRAVYPQLSDAELTVLSKAVLQHNAQSITELGAMWLGSRQTLQGLIHNVHGEQYLQSAFAQGKGVLLLAPHLGNWELAGNYLAMNYPATFMYRPPNLRALAPLMRRSRERFGAQLAPTDLRGVRQVIKALKSAQVSGILPDQDAGENGVQVPFMGVPARTMTLASKLLQKTDAHCLFIMALRNQKGGFELHILPADRDALADKDPVRAATALNHGVAQCVQQAPEQYLWAYRRFRGAPGIYQK</sequence>
<name>A0A6F8PRY2_9GAMM</name>
<dbReference type="CDD" id="cd07984">
    <property type="entry name" value="LPLAT_LABLAT-like"/>
    <property type="match status" value="1"/>
</dbReference>
<dbReference type="KEGG" id="tse:THMIRHAS_02420"/>
<protein>
    <submittedName>
        <fullName evidence="8">Lipid A biosynthesis lauroyl acyltransferase</fullName>
    </submittedName>
</protein>
<evidence type="ECO:0000313" key="9">
    <source>
        <dbReference type="Proteomes" id="UP000501726"/>
    </source>
</evidence>
<comment type="subcellular location">
    <subcellularLocation>
        <location evidence="1">Cell inner membrane</location>
    </subcellularLocation>
</comment>
<dbReference type="Proteomes" id="UP000501726">
    <property type="component" value="Chromosome"/>
</dbReference>
<dbReference type="PANTHER" id="PTHR30606:SF10">
    <property type="entry name" value="PHOSPHATIDYLINOSITOL MANNOSIDE ACYLTRANSFERASE"/>
    <property type="match status" value="1"/>
</dbReference>
<evidence type="ECO:0000256" key="2">
    <source>
        <dbReference type="ARBA" id="ARBA00022475"/>
    </source>
</evidence>
<keyword evidence="3" id="KW-0997">Cell inner membrane</keyword>
<dbReference type="EMBL" id="AP021889">
    <property type="protein sequence ID" value="BBP44869.1"/>
    <property type="molecule type" value="Genomic_DNA"/>
</dbReference>
<keyword evidence="4 8" id="KW-0808">Transferase</keyword>
<keyword evidence="9" id="KW-1185">Reference proteome</keyword>
<organism evidence="8 9">
    <name type="scientific">Thiosulfatimonas sediminis</name>
    <dbReference type="NCBI Taxonomy" id="2675054"/>
    <lineage>
        <taxon>Bacteria</taxon>
        <taxon>Pseudomonadati</taxon>
        <taxon>Pseudomonadota</taxon>
        <taxon>Gammaproteobacteria</taxon>
        <taxon>Thiotrichales</taxon>
        <taxon>Piscirickettsiaceae</taxon>
        <taxon>Thiosulfatimonas</taxon>
    </lineage>
</organism>
<evidence type="ECO:0000256" key="7">
    <source>
        <dbReference type="SAM" id="Phobius"/>
    </source>
</evidence>
<keyword evidence="7" id="KW-1133">Transmembrane helix</keyword>
<evidence type="ECO:0000256" key="4">
    <source>
        <dbReference type="ARBA" id="ARBA00022679"/>
    </source>
</evidence>
<dbReference type="GO" id="GO:0016746">
    <property type="term" value="F:acyltransferase activity"/>
    <property type="evidence" value="ECO:0007669"/>
    <property type="project" value="UniProtKB-KW"/>
</dbReference>
<gene>
    <name evidence="8" type="primary">htrB</name>
    <name evidence="8" type="ORF">THMIRHAS_02420</name>
</gene>
<proteinExistence type="predicted"/>
<feature type="transmembrane region" description="Helical" evidence="7">
    <location>
        <begin position="20"/>
        <end position="39"/>
    </location>
</feature>
<dbReference type="GO" id="GO:0009247">
    <property type="term" value="P:glycolipid biosynthetic process"/>
    <property type="evidence" value="ECO:0007669"/>
    <property type="project" value="UniProtKB-ARBA"/>
</dbReference>
<accession>A0A6F8PRY2</accession>
<dbReference type="GO" id="GO:0005886">
    <property type="term" value="C:plasma membrane"/>
    <property type="evidence" value="ECO:0007669"/>
    <property type="project" value="UniProtKB-SubCell"/>
</dbReference>
<dbReference type="PANTHER" id="PTHR30606">
    <property type="entry name" value="LIPID A BIOSYNTHESIS LAUROYL ACYLTRANSFERASE"/>
    <property type="match status" value="1"/>
</dbReference>
<evidence type="ECO:0000256" key="5">
    <source>
        <dbReference type="ARBA" id="ARBA00023136"/>
    </source>
</evidence>
<evidence type="ECO:0000256" key="1">
    <source>
        <dbReference type="ARBA" id="ARBA00004533"/>
    </source>
</evidence>
<dbReference type="PIRSF" id="PIRSF026649">
    <property type="entry name" value="MsbB"/>
    <property type="match status" value="1"/>
</dbReference>
<evidence type="ECO:0000256" key="3">
    <source>
        <dbReference type="ARBA" id="ARBA00022519"/>
    </source>
</evidence>
<reference evidence="9" key="1">
    <citation type="submission" date="2019-11" db="EMBL/GenBank/DDBJ databases">
        <title>Isolation and characterization of two novel species in the genus Thiomicrorhabdus.</title>
        <authorList>
            <person name="Mochizuki J."/>
            <person name="Kojima H."/>
            <person name="Fukui M."/>
        </authorList>
    </citation>
    <scope>NUCLEOTIDE SEQUENCE [LARGE SCALE GENOMIC DNA]</scope>
    <source>
        <strain evidence="9">aks77</strain>
    </source>
</reference>
<dbReference type="Pfam" id="PF03279">
    <property type="entry name" value="Lip_A_acyltrans"/>
    <property type="match status" value="1"/>
</dbReference>
<keyword evidence="2" id="KW-1003">Cell membrane</keyword>
<dbReference type="AlphaFoldDB" id="A0A6F8PRY2"/>
<dbReference type="InterPro" id="IPR004960">
    <property type="entry name" value="LipA_acyltrans"/>
</dbReference>
<keyword evidence="5 7" id="KW-0472">Membrane</keyword>